<proteinExistence type="predicted"/>
<sequence length="79" mass="8954">MPFANPERARTYQREYRRTRRAGDLCTTPSTSDIPVTFRLQTARDVIGLLEERVALVRAETQAGHSRKPVPLGSSRVSR</sequence>
<dbReference type="RefSeq" id="WP_162669887.1">
    <property type="nucleotide sequence ID" value="NZ_LR593886.1"/>
</dbReference>
<keyword evidence="3" id="KW-1185">Reference proteome</keyword>
<organism evidence="2 3">
    <name type="scientific">Gemmata massiliana</name>
    <dbReference type="NCBI Taxonomy" id="1210884"/>
    <lineage>
        <taxon>Bacteria</taxon>
        <taxon>Pseudomonadati</taxon>
        <taxon>Planctomycetota</taxon>
        <taxon>Planctomycetia</taxon>
        <taxon>Gemmatales</taxon>
        <taxon>Gemmataceae</taxon>
        <taxon>Gemmata</taxon>
    </lineage>
</organism>
<name>A0A6P2D7K9_9BACT</name>
<feature type="region of interest" description="Disordered" evidence="1">
    <location>
        <begin position="59"/>
        <end position="79"/>
    </location>
</feature>
<protein>
    <submittedName>
        <fullName evidence="2">Uncharacterized protein</fullName>
    </submittedName>
</protein>
<gene>
    <name evidence="2" type="ORF">SOIL9_22320</name>
</gene>
<dbReference type="AlphaFoldDB" id="A0A6P2D7K9"/>
<evidence type="ECO:0000313" key="2">
    <source>
        <dbReference type="EMBL" id="VTR95482.1"/>
    </source>
</evidence>
<reference evidence="2 3" key="1">
    <citation type="submission" date="2019-05" db="EMBL/GenBank/DDBJ databases">
        <authorList>
            <consortium name="Science for Life Laboratories"/>
        </authorList>
    </citation>
    <scope>NUCLEOTIDE SEQUENCE [LARGE SCALE GENOMIC DNA]</scope>
    <source>
        <strain evidence="2">Soil9</strain>
    </source>
</reference>
<evidence type="ECO:0000313" key="3">
    <source>
        <dbReference type="Proteomes" id="UP000464178"/>
    </source>
</evidence>
<dbReference type="EMBL" id="LR593886">
    <property type="protein sequence ID" value="VTR95482.1"/>
    <property type="molecule type" value="Genomic_DNA"/>
</dbReference>
<accession>A0A6P2D7K9</accession>
<evidence type="ECO:0000256" key="1">
    <source>
        <dbReference type="SAM" id="MobiDB-lite"/>
    </source>
</evidence>
<dbReference type="KEGG" id="gms:SOIL9_22320"/>
<dbReference type="Proteomes" id="UP000464178">
    <property type="component" value="Chromosome"/>
</dbReference>